<evidence type="ECO:0000313" key="2">
    <source>
        <dbReference type="EMBL" id="BBY28095.1"/>
    </source>
</evidence>
<evidence type="ECO:0000313" key="3">
    <source>
        <dbReference type="Proteomes" id="UP000467193"/>
    </source>
</evidence>
<dbReference type="AlphaFoldDB" id="A0A7I7QP92"/>
<sequence>MTGHRYLAVDRRNLFSWLSRGLIVPRALTDKYRSDALDTPVNALPMAAEAAIGFLSRSAEYPVCIELDPRVDLAPLTAEAGSAVVWARGAVSTRRIKRVHVRTESDLDEMRARAYRGFDANELDILVSPNLFVGDDLTAEWVRSGERNDTQLDGRNLRLRECVAGAVMSMFSGVTQSVPFHDQWPIHDEAEDVVRALVTSAQSSGLIKGQDDAVLLHGTLQAIFDLAGEGDIVPSELLTAISATSLDAPIAGLEKHLDRILQLTQGEDELKPFKGRGGLLTTKALLLYLLRPDPEAVRGWADEDLNTEVEVLQLSRLLAGFASRYGGLPSSLRKGAQGDELLDWTARGLQPSDFLMPTVARSIPATSADANPAVDALIRNVEAGEHTQALAVAHALGWSDCLQLQVTAHSFQTGTTDGKIDVKFTPGATLTWSLVPERIAERMSGLTDAELQTVLKPRRAAVRRPSAKSTRGVTAPADDKRAQDQSEVPSLPTAGEEEAIGRPSCR</sequence>
<accession>A0A7I7QP92</accession>
<proteinExistence type="predicted"/>
<name>A0A7I7QP92_9MYCO</name>
<evidence type="ECO:0000256" key="1">
    <source>
        <dbReference type="SAM" id="MobiDB-lite"/>
    </source>
</evidence>
<protein>
    <submittedName>
        <fullName evidence="2">Uncharacterized protein</fullName>
    </submittedName>
</protein>
<dbReference type="KEGG" id="msei:MSEDJ_21910"/>
<keyword evidence="3" id="KW-1185">Reference proteome</keyword>
<dbReference type="Proteomes" id="UP000467193">
    <property type="component" value="Chromosome"/>
</dbReference>
<feature type="region of interest" description="Disordered" evidence="1">
    <location>
        <begin position="459"/>
        <end position="506"/>
    </location>
</feature>
<reference evidence="2 3" key="1">
    <citation type="journal article" date="2019" name="Emerg. Microbes Infect.">
        <title>Comprehensive subspecies identification of 175 nontuberculous mycobacteria species based on 7547 genomic profiles.</title>
        <authorList>
            <person name="Matsumoto Y."/>
            <person name="Kinjo T."/>
            <person name="Motooka D."/>
            <person name="Nabeya D."/>
            <person name="Jung N."/>
            <person name="Uechi K."/>
            <person name="Horii T."/>
            <person name="Iida T."/>
            <person name="Fujita J."/>
            <person name="Nakamura S."/>
        </authorList>
    </citation>
    <scope>NUCLEOTIDE SEQUENCE [LARGE SCALE GENOMIC DNA]</scope>
    <source>
        <strain evidence="2 3">JCM 17899</strain>
    </source>
</reference>
<dbReference type="EMBL" id="AP022588">
    <property type="protein sequence ID" value="BBY28095.1"/>
    <property type="molecule type" value="Genomic_DNA"/>
</dbReference>
<organism evidence="2 3">
    <name type="scientific">Mycolicibacterium sediminis</name>
    <dbReference type="NCBI Taxonomy" id="1286180"/>
    <lineage>
        <taxon>Bacteria</taxon>
        <taxon>Bacillati</taxon>
        <taxon>Actinomycetota</taxon>
        <taxon>Actinomycetes</taxon>
        <taxon>Mycobacteriales</taxon>
        <taxon>Mycobacteriaceae</taxon>
        <taxon>Mycolicibacterium</taxon>
    </lineage>
</organism>
<gene>
    <name evidence="2" type="ORF">MSEDJ_21910</name>
</gene>
<dbReference type="RefSeq" id="WP_163796888.1">
    <property type="nucleotide sequence ID" value="NZ_AP022588.1"/>
</dbReference>